<evidence type="ECO:0000256" key="5">
    <source>
        <dbReference type="RuleBase" id="RU365090"/>
    </source>
</evidence>
<dbReference type="FunFam" id="3.40.980.10:FF:000001">
    <property type="entry name" value="Molybdopterin molybdenumtransferase"/>
    <property type="match status" value="1"/>
</dbReference>
<proteinExistence type="inferred from homology"/>
<evidence type="ECO:0000259" key="7">
    <source>
        <dbReference type="SMART" id="SM00852"/>
    </source>
</evidence>
<name>S7QIH8_GLOTA</name>
<dbReference type="Pfam" id="PF03454">
    <property type="entry name" value="MoeA_C"/>
    <property type="match status" value="1"/>
</dbReference>
<dbReference type="SUPFAM" id="SSF53218">
    <property type="entry name" value="Molybdenum cofactor biosynthesis proteins"/>
    <property type="match status" value="2"/>
</dbReference>
<reference evidence="8 9" key="1">
    <citation type="journal article" date="2012" name="Science">
        <title>The Paleozoic origin of enzymatic lignin decomposition reconstructed from 31 fungal genomes.</title>
        <authorList>
            <person name="Floudas D."/>
            <person name="Binder M."/>
            <person name="Riley R."/>
            <person name="Barry K."/>
            <person name="Blanchette R.A."/>
            <person name="Henrissat B."/>
            <person name="Martinez A.T."/>
            <person name="Otillar R."/>
            <person name="Spatafora J.W."/>
            <person name="Yadav J.S."/>
            <person name="Aerts A."/>
            <person name="Benoit I."/>
            <person name="Boyd A."/>
            <person name="Carlson A."/>
            <person name="Copeland A."/>
            <person name="Coutinho P.M."/>
            <person name="de Vries R.P."/>
            <person name="Ferreira P."/>
            <person name="Findley K."/>
            <person name="Foster B."/>
            <person name="Gaskell J."/>
            <person name="Glotzer D."/>
            <person name="Gorecki P."/>
            <person name="Heitman J."/>
            <person name="Hesse C."/>
            <person name="Hori C."/>
            <person name="Igarashi K."/>
            <person name="Jurgens J.A."/>
            <person name="Kallen N."/>
            <person name="Kersten P."/>
            <person name="Kohler A."/>
            <person name="Kuees U."/>
            <person name="Kumar T.K.A."/>
            <person name="Kuo A."/>
            <person name="LaButti K."/>
            <person name="Larrondo L.F."/>
            <person name="Lindquist E."/>
            <person name="Ling A."/>
            <person name="Lombard V."/>
            <person name="Lucas S."/>
            <person name="Lundell T."/>
            <person name="Martin R."/>
            <person name="McLaughlin D.J."/>
            <person name="Morgenstern I."/>
            <person name="Morin E."/>
            <person name="Murat C."/>
            <person name="Nagy L.G."/>
            <person name="Nolan M."/>
            <person name="Ohm R.A."/>
            <person name="Patyshakuliyeva A."/>
            <person name="Rokas A."/>
            <person name="Ruiz-Duenas F.J."/>
            <person name="Sabat G."/>
            <person name="Salamov A."/>
            <person name="Samejima M."/>
            <person name="Schmutz J."/>
            <person name="Slot J.C."/>
            <person name="St John F."/>
            <person name="Stenlid J."/>
            <person name="Sun H."/>
            <person name="Sun S."/>
            <person name="Syed K."/>
            <person name="Tsang A."/>
            <person name="Wiebenga A."/>
            <person name="Young D."/>
            <person name="Pisabarro A."/>
            <person name="Eastwood D.C."/>
            <person name="Martin F."/>
            <person name="Cullen D."/>
            <person name="Grigoriev I.V."/>
            <person name="Hibbett D.S."/>
        </authorList>
    </citation>
    <scope>NUCLEOTIDE SEQUENCE [LARGE SCALE GENOMIC DNA]</scope>
    <source>
        <strain evidence="8 9">ATCC 11539</strain>
    </source>
</reference>
<dbReference type="SUPFAM" id="SSF63867">
    <property type="entry name" value="MoeA C-terminal domain-like"/>
    <property type="match status" value="1"/>
</dbReference>
<dbReference type="OMA" id="ESPYPMI"/>
<dbReference type="OrthoDB" id="4349954at2759"/>
<dbReference type="NCBIfam" id="TIGR00177">
    <property type="entry name" value="molyb_syn"/>
    <property type="match status" value="2"/>
</dbReference>
<dbReference type="STRING" id="670483.S7QIH8"/>
<evidence type="ECO:0000256" key="6">
    <source>
        <dbReference type="SAM" id="MobiDB-lite"/>
    </source>
</evidence>
<dbReference type="Proteomes" id="UP000030669">
    <property type="component" value="Unassembled WGS sequence"/>
</dbReference>
<dbReference type="PROSITE" id="PS01079">
    <property type="entry name" value="MOCF_BIOSYNTHESIS_2"/>
    <property type="match status" value="1"/>
</dbReference>
<dbReference type="AlphaFoldDB" id="S7QIH8"/>
<dbReference type="eggNOG" id="KOG2371">
    <property type="taxonomic scope" value="Eukaryota"/>
</dbReference>
<keyword evidence="5" id="KW-0460">Magnesium</keyword>
<dbReference type="NCBIfam" id="NF045515">
    <property type="entry name" value="Glp_gephyrin"/>
    <property type="match status" value="1"/>
</dbReference>
<dbReference type="InterPro" id="IPR008284">
    <property type="entry name" value="MoCF_biosynth_CS"/>
</dbReference>
<dbReference type="InterPro" id="IPR001453">
    <property type="entry name" value="MoaB/Mog_dom"/>
</dbReference>
<dbReference type="SUPFAM" id="SSF63882">
    <property type="entry name" value="MoeA N-terminal region -like"/>
    <property type="match status" value="1"/>
</dbReference>
<feature type="compositionally biased region" description="Basic residues" evidence="6">
    <location>
        <begin position="181"/>
        <end position="192"/>
    </location>
</feature>
<dbReference type="GeneID" id="19299799"/>
<evidence type="ECO:0000256" key="2">
    <source>
        <dbReference type="ARBA" id="ARBA00007589"/>
    </source>
</evidence>
<dbReference type="HOGENOM" id="CLU_010186_2_2_1"/>
<dbReference type="GO" id="GO:0061599">
    <property type="term" value="F:molybdopterin molybdotransferase activity"/>
    <property type="evidence" value="ECO:0007669"/>
    <property type="project" value="UniProtKB-UniRule"/>
</dbReference>
<gene>
    <name evidence="8" type="ORF">GLOTRDRAFT_113867</name>
</gene>
<keyword evidence="9" id="KW-1185">Reference proteome</keyword>
<comment type="cofactor">
    <cofactor evidence="5">
        <name>Mg(2+)</name>
        <dbReference type="ChEBI" id="CHEBI:18420"/>
    </cofactor>
</comment>
<dbReference type="Gene3D" id="2.40.340.10">
    <property type="entry name" value="MoeA, C-terminal, domain IV"/>
    <property type="match status" value="1"/>
</dbReference>
<dbReference type="PANTHER" id="PTHR10192:SF5">
    <property type="entry name" value="GEPHYRIN"/>
    <property type="match status" value="1"/>
</dbReference>
<dbReference type="Pfam" id="PF03453">
    <property type="entry name" value="MoeA_N"/>
    <property type="match status" value="1"/>
</dbReference>
<dbReference type="GO" id="GO:0005829">
    <property type="term" value="C:cytosol"/>
    <property type="evidence" value="ECO:0007669"/>
    <property type="project" value="TreeGrafter"/>
</dbReference>
<dbReference type="GO" id="GO:0005524">
    <property type="term" value="F:ATP binding"/>
    <property type="evidence" value="ECO:0007669"/>
    <property type="project" value="UniProtKB-UniRule"/>
</dbReference>
<comment type="similarity">
    <text evidence="3">In the C-terminal section; belongs to the MoeA family.</text>
</comment>
<comment type="catalytic activity">
    <reaction evidence="5">
        <text>molybdopterin + ATP + H(+) = adenylyl-molybdopterin + diphosphate</text>
        <dbReference type="Rhea" id="RHEA:31331"/>
        <dbReference type="ChEBI" id="CHEBI:15378"/>
        <dbReference type="ChEBI" id="CHEBI:30616"/>
        <dbReference type="ChEBI" id="CHEBI:33019"/>
        <dbReference type="ChEBI" id="CHEBI:58698"/>
        <dbReference type="ChEBI" id="CHEBI:62727"/>
    </reaction>
</comment>
<evidence type="ECO:0000256" key="3">
    <source>
        <dbReference type="ARBA" id="ARBA00008339"/>
    </source>
</evidence>
<sequence>MAIRVGVLTISETASADASKDKSGPTIRDILTTQGFECTKYAVVPDDEGKVRSTVLGWCTEGEADWVITTGGTGFGVRDRTPEAISPLLERHAPGLVHLMLSRSLTHTPLAALARPVAGTIGAALVTTLPGSVKAVKENLAALLEGGVVQHAVELVRGGSGRAVHSELARAGTSAFAGEGHHHHHRHHRHHDHTPPVPRSVLSHDPTLPASARHRESPFPIIPLSDALKLVMENITPLGTFQAKVNPALKGHVLAEDVYATQNVPSTYTTSVDGYALRSTDPPGVYPVLTSSTHPYTAPLPPNTLYRINTGGPLPPGADAVIMVEDTRLVSTADTEEKEEKEVETLVSVPTGENVRAPGSDVREGERVLARGTVVKSGGGEVGTLAFVGREQVEVYKKSKVAILSTGNEIVDIQSTRRQGQGDSSEWGGIWDTNRPSLQAALEGMGYEVVDLGIVSDDIPAHKAAISRGLASADILLTTGGTSMGPTDLLKPVVEREFGGTIHFGRVAVKPGKPTTFATIEDGGRRKPVFALPGNPASALVCFYVFVVPALRRLGGWEAGRCHLPRVKVQIQSPMRLDPRPEFHRVVIKSAVDEGQGRLKAYSTGGQRSSRMSSLSGANGLVALPAGQGEMKEGEWVEAIFVLTLTQTSAA</sequence>
<feature type="domain" description="MoaB/Mog" evidence="7">
    <location>
        <begin position="6"/>
        <end position="151"/>
    </location>
</feature>
<feature type="region of interest" description="Disordered" evidence="6">
    <location>
        <begin position="177"/>
        <end position="200"/>
    </location>
</feature>
<organism evidence="8 9">
    <name type="scientific">Gloeophyllum trabeum (strain ATCC 11539 / FP-39264 / Madison 617)</name>
    <name type="common">Brown rot fungus</name>
    <dbReference type="NCBI Taxonomy" id="670483"/>
    <lineage>
        <taxon>Eukaryota</taxon>
        <taxon>Fungi</taxon>
        <taxon>Dikarya</taxon>
        <taxon>Basidiomycota</taxon>
        <taxon>Agaricomycotina</taxon>
        <taxon>Agaricomycetes</taxon>
        <taxon>Gloeophyllales</taxon>
        <taxon>Gloeophyllaceae</taxon>
        <taxon>Gloeophyllum</taxon>
    </lineage>
</organism>
<dbReference type="Pfam" id="PF00994">
    <property type="entry name" value="MoCF_biosynth"/>
    <property type="match status" value="2"/>
</dbReference>
<comment type="similarity">
    <text evidence="2">In the N-terminal section; belongs to the MoaB/Mog family.</text>
</comment>
<dbReference type="InterPro" id="IPR036688">
    <property type="entry name" value="MoeA_C_domain_IV_sf"/>
</dbReference>
<dbReference type="GO" id="GO:0061598">
    <property type="term" value="F:molybdopterin adenylyltransferase activity"/>
    <property type="evidence" value="ECO:0007669"/>
    <property type="project" value="UniProtKB-UniRule"/>
</dbReference>
<evidence type="ECO:0000256" key="1">
    <source>
        <dbReference type="ARBA" id="ARBA00005046"/>
    </source>
</evidence>
<dbReference type="Gene3D" id="2.170.190.11">
    <property type="entry name" value="Molybdopterin biosynthesis moea protein, domain 3"/>
    <property type="match status" value="1"/>
</dbReference>
<comment type="pathway">
    <text evidence="1 5">Cofactor biosynthesis; molybdopterin biosynthesis.</text>
</comment>
<dbReference type="KEGG" id="gtr:GLOTRDRAFT_113867"/>
<evidence type="ECO:0000313" key="9">
    <source>
        <dbReference type="Proteomes" id="UP000030669"/>
    </source>
</evidence>
<dbReference type="InterPro" id="IPR005111">
    <property type="entry name" value="MoeA_C_domain_IV"/>
</dbReference>
<evidence type="ECO:0000256" key="4">
    <source>
        <dbReference type="ARBA" id="ARBA00023150"/>
    </source>
</evidence>
<dbReference type="SMART" id="SM00852">
    <property type="entry name" value="MoCF_biosynth"/>
    <property type="match status" value="2"/>
</dbReference>
<comment type="similarity">
    <text evidence="5">Belongs to the MoeA family.</text>
</comment>
<comment type="catalytic activity">
    <reaction evidence="5">
        <text>adenylyl-molybdopterin + molybdate = Mo-molybdopterin + AMP + H(+)</text>
        <dbReference type="Rhea" id="RHEA:35047"/>
        <dbReference type="ChEBI" id="CHEBI:15378"/>
        <dbReference type="ChEBI" id="CHEBI:36264"/>
        <dbReference type="ChEBI" id="CHEBI:62727"/>
        <dbReference type="ChEBI" id="CHEBI:71302"/>
        <dbReference type="ChEBI" id="CHEBI:456215"/>
    </reaction>
</comment>
<accession>S7QIH8</accession>
<keyword evidence="5" id="KW-0808">Transferase</keyword>
<dbReference type="CDD" id="cd00886">
    <property type="entry name" value="MogA_MoaB"/>
    <property type="match status" value="1"/>
</dbReference>
<dbReference type="InterPro" id="IPR036425">
    <property type="entry name" value="MoaB/Mog-like_dom_sf"/>
</dbReference>
<keyword evidence="5" id="KW-0479">Metal-binding</keyword>
<evidence type="ECO:0000313" key="8">
    <source>
        <dbReference type="EMBL" id="EPQ59047.1"/>
    </source>
</evidence>
<dbReference type="InterPro" id="IPR005110">
    <property type="entry name" value="MoeA_linker/N"/>
</dbReference>
<dbReference type="GO" id="GO:0046872">
    <property type="term" value="F:metal ion binding"/>
    <property type="evidence" value="ECO:0007669"/>
    <property type="project" value="UniProtKB-UniRule"/>
</dbReference>
<dbReference type="GO" id="GO:0006777">
    <property type="term" value="P:Mo-molybdopterin cofactor biosynthetic process"/>
    <property type="evidence" value="ECO:0007669"/>
    <property type="project" value="UniProtKB-UniRule"/>
</dbReference>
<keyword evidence="4 5" id="KW-0501">Molybdenum cofactor biosynthesis</keyword>
<dbReference type="Gene3D" id="3.90.105.10">
    <property type="entry name" value="Molybdopterin biosynthesis moea protein, domain 2"/>
    <property type="match status" value="1"/>
</dbReference>
<dbReference type="Gene3D" id="3.40.980.10">
    <property type="entry name" value="MoaB/Mog-like domain"/>
    <property type="match status" value="2"/>
</dbReference>
<protein>
    <recommendedName>
        <fullName evidence="7">MoaB/Mog domain-containing protein</fullName>
    </recommendedName>
</protein>
<dbReference type="CDD" id="cd00887">
    <property type="entry name" value="MoeA"/>
    <property type="match status" value="1"/>
</dbReference>
<dbReference type="InterPro" id="IPR036135">
    <property type="entry name" value="MoeA_linker/N_sf"/>
</dbReference>
<dbReference type="InterPro" id="IPR038987">
    <property type="entry name" value="MoeA-like"/>
</dbReference>
<dbReference type="UniPathway" id="UPA00344"/>
<keyword evidence="5" id="KW-0500">Molybdenum</keyword>
<dbReference type="RefSeq" id="XP_007862137.1">
    <property type="nucleotide sequence ID" value="XM_007863946.1"/>
</dbReference>
<dbReference type="PANTHER" id="PTHR10192">
    <property type="entry name" value="MOLYBDOPTERIN BIOSYNTHESIS PROTEIN"/>
    <property type="match status" value="1"/>
</dbReference>
<feature type="domain" description="MoaB/Mog" evidence="7">
    <location>
        <begin position="402"/>
        <end position="553"/>
    </location>
</feature>
<comment type="function">
    <text evidence="5">Catalyzes two steps in the biosynthesis of the molybdenum cofactor. In the first step, molybdopterin is adenylated. Subsequently, molybdate is inserted into adenylated molybdopterin and AMP is released.</text>
</comment>
<dbReference type="EMBL" id="KB469297">
    <property type="protein sequence ID" value="EPQ59047.1"/>
    <property type="molecule type" value="Genomic_DNA"/>
</dbReference>